<gene>
    <name evidence="6" type="ORF">ACFP1C_05620</name>
</gene>
<keyword evidence="3" id="KW-0804">Transcription</keyword>
<evidence type="ECO:0000313" key="6">
    <source>
        <dbReference type="EMBL" id="MFC6260422.1"/>
    </source>
</evidence>
<evidence type="ECO:0000259" key="4">
    <source>
        <dbReference type="PROSITE" id="PS51077"/>
    </source>
</evidence>
<accession>A0ABW1TGS3</accession>
<proteinExistence type="predicted"/>
<dbReference type="Gene3D" id="1.10.10.10">
    <property type="entry name" value="Winged helix-like DNA-binding domain superfamily/Winged helix DNA-binding domain"/>
    <property type="match status" value="1"/>
</dbReference>
<feature type="domain" description="HTH iclR-type" evidence="4">
    <location>
        <begin position="8"/>
        <end position="69"/>
    </location>
</feature>
<dbReference type="PROSITE" id="PS51077">
    <property type="entry name" value="HTH_ICLR"/>
    <property type="match status" value="1"/>
</dbReference>
<reference evidence="7" key="1">
    <citation type="journal article" date="2019" name="Int. J. Syst. Evol. Microbiol.">
        <title>The Global Catalogue of Microorganisms (GCM) 10K type strain sequencing project: providing services to taxonomists for standard genome sequencing and annotation.</title>
        <authorList>
            <consortium name="The Broad Institute Genomics Platform"/>
            <consortium name="The Broad Institute Genome Sequencing Center for Infectious Disease"/>
            <person name="Wu L."/>
            <person name="Ma J."/>
        </authorList>
    </citation>
    <scope>NUCLEOTIDE SEQUENCE [LARGE SCALE GENOMIC DNA]</scope>
    <source>
        <strain evidence="7">CCM 8908</strain>
    </source>
</reference>
<name>A0ABW1TGS3_9LACO</name>
<keyword evidence="2" id="KW-0238">DNA-binding</keyword>
<dbReference type="InterPro" id="IPR050707">
    <property type="entry name" value="HTH_MetabolicPath_Reg"/>
</dbReference>
<dbReference type="SMART" id="SM00346">
    <property type="entry name" value="HTH_ICLR"/>
    <property type="match status" value="1"/>
</dbReference>
<evidence type="ECO:0000256" key="1">
    <source>
        <dbReference type="ARBA" id="ARBA00023015"/>
    </source>
</evidence>
<dbReference type="InterPro" id="IPR036388">
    <property type="entry name" value="WH-like_DNA-bd_sf"/>
</dbReference>
<dbReference type="SUPFAM" id="SSF55781">
    <property type="entry name" value="GAF domain-like"/>
    <property type="match status" value="1"/>
</dbReference>
<dbReference type="PROSITE" id="PS51078">
    <property type="entry name" value="ICLR_ED"/>
    <property type="match status" value="1"/>
</dbReference>
<dbReference type="EMBL" id="JBHSSI010000031">
    <property type="protein sequence ID" value="MFC6260422.1"/>
    <property type="molecule type" value="Genomic_DNA"/>
</dbReference>
<feature type="domain" description="IclR-ED" evidence="5">
    <location>
        <begin position="70"/>
        <end position="249"/>
    </location>
</feature>
<evidence type="ECO:0000256" key="3">
    <source>
        <dbReference type="ARBA" id="ARBA00023163"/>
    </source>
</evidence>
<dbReference type="InterPro" id="IPR005471">
    <property type="entry name" value="Tscrpt_reg_IclR_N"/>
</dbReference>
<dbReference type="Pfam" id="PF09339">
    <property type="entry name" value="HTH_IclR"/>
    <property type="match status" value="1"/>
</dbReference>
<dbReference type="Pfam" id="PF01614">
    <property type="entry name" value="IclR_C"/>
    <property type="match status" value="1"/>
</dbReference>
<dbReference type="RefSeq" id="WP_125685602.1">
    <property type="nucleotide sequence ID" value="NZ_JBHSSI010000031.1"/>
</dbReference>
<dbReference type="Proteomes" id="UP001596283">
    <property type="component" value="Unassembled WGS sequence"/>
</dbReference>
<sequence length="249" mass="27856">MADETKLNKTVIHVFDILDAINAADTSIGVSDLTHLTKLPKTTVFRLLTTLEAVNAVDKNANQQYKIGPRLIPYAKSVEHQNLLVQTAIPFMKDFVKQTKEDINLGVLYKDQVLYLHSEQGDKFRLQVNLFPVAPLYCSSLGKIFLSEFSPTDLDTYLAQEELDERTINTIVDPDKLKVEIAAAKKDQLAYDNEEYEYGLTCMAVPLYQDGKVVAAASVSGPTSRLRVRGWDNVKESIIGFGQTLDKLL</sequence>
<dbReference type="Gene3D" id="3.30.450.40">
    <property type="match status" value="1"/>
</dbReference>
<evidence type="ECO:0000313" key="7">
    <source>
        <dbReference type="Proteomes" id="UP001596283"/>
    </source>
</evidence>
<keyword evidence="7" id="KW-1185">Reference proteome</keyword>
<dbReference type="PANTHER" id="PTHR30136:SF35">
    <property type="entry name" value="HTH-TYPE TRANSCRIPTIONAL REGULATOR RV1719"/>
    <property type="match status" value="1"/>
</dbReference>
<dbReference type="PANTHER" id="PTHR30136">
    <property type="entry name" value="HELIX-TURN-HELIX TRANSCRIPTIONAL REGULATOR, ICLR FAMILY"/>
    <property type="match status" value="1"/>
</dbReference>
<protein>
    <submittedName>
        <fullName evidence="6">IclR family transcriptional regulator</fullName>
    </submittedName>
</protein>
<organism evidence="6 7">
    <name type="scientific">Levilactobacillus fujinensis</name>
    <dbReference type="NCBI Taxonomy" id="2486024"/>
    <lineage>
        <taxon>Bacteria</taxon>
        <taxon>Bacillati</taxon>
        <taxon>Bacillota</taxon>
        <taxon>Bacilli</taxon>
        <taxon>Lactobacillales</taxon>
        <taxon>Lactobacillaceae</taxon>
        <taxon>Levilactobacillus</taxon>
    </lineage>
</organism>
<dbReference type="SUPFAM" id="SSF46785">
    <property type="entry name" value="Winged helix' DNA-binding domain"/>
    <property type="match status" value="1"/>
</dbReference>
<dbReference type="InterPro" id="IPR036390">
    <property type="entry name" value="WH_DNA-bd_sf"/>
</dbReference>
<evidence type="ECO:0000259" key="5">
    <source>
        <dbReference type="PROSITE" id="PS51078"/>
    </source>
</evidence>
<dbReference type="InterPro" id="IPR014757">
    <property type="entry name" value="Tscrpt_reg_IclR_C"/>
</dbReference>
<keyword evidence="1" id="KW-0805">Transcription regulation</keyword>
<evidence type="ECO:0000256" key="2">
    <source>
        <dbReference type="ARBA" id="ARBA00023125"/>
    </source>
</evidence>
<dbReference type="InterPro" id="IPR029016">
    <property type="entry name" value="GAF-like_dom_sf"/>
</dbReference>
<comment type="caution">
    <text evidence="6">The sequence shown here is derived from an EMBL/GenBank/DDBJ whole genome shotgun (WGS) entry which is preliminary data.</text>
</comment>